<dbReference type="InterPro" id="IPR011009">
    <property type="entry name" value="Kinase-like_dom_sf"/>
</dbReference>
<keyword evidence="2" id="KW-0067">ATP-binding</keyword>
<dbReference type="InterPro" id="IPR006597">
    <property type="entry name" value="Sel1-like"/>
</dbReference>
<dbReference type="Pfam" id="PF07714">
    <property type="entry name" value="PK_Tyr_Ser-Thr"/>
    <property type="match status" value="1"/>
</dbReference>
<name>A0A9N9G722_9GLOM</name>
<dbReference type="InterPro" id="IPR001245">
    <property type="entry name" value="Ser-Thr/Tyr_kinase_cat_dom"/>
</dbReference>
<dbReference type="GO" id="GO:0004672">
    <property type="term" value="F:protein kinase activity"/>
    <property type="evidence" value="ECO:0007669"/>
    <property type="project" value="InterPro"/>
</dbReference>
<dbReference type="InterPro" id="IPR036537">
    <property type="entry name" value="Adaptor_Cbl_N_dom_sf"/>
</dbReference>
<dbReference type="SUPFAM" id="SSF56112">
    <property type="entry name" value="Protein kinase-like (PK-like)"/>
    <property type="match status" value="1"/>
</dbReference>
<feature type="domain" description="Protein kinase" evidence="4">
    <location>
        <begin position="176"/>
        <end position="464"/>
    </location>
</feature>
<dbReference type="SMART" id="SM00671">
    <property type="entry name" value="SEL1"/>
    <property type="match status" value="3"/>
</dbReference>
<dbReference type="PANTHER" id="PTHR44329">
    <property type="entry name" value="SERINE/THREONINE-PROTEIN KINASE TNNI3K-RELATED"/>
    <property type="match status" value="1"/>
</dbReference>
<proteinExistence type="predicted"/>
<dbReference type="Gene3D" id="1.25.40.10">
    <property type="entry name" value="Tetratricopeptide repeat domain"/>
    <property type="match status" value="1"/>
</dbReference>
<evidence type="ECO:0000256" key="3">
    <source>
        <dbReference type="SAM" id="Coils"/>
    </source>
</evidence>
<dbReference type="GO" id="GO:0007166">
    <property type="term" value="P:cell surface receptor signaling pathway"/>
    <property type="evidence" value="ECO:0007669"/>
    <property type="project" value="InterPro"/>
</dbReference>
<dbReference type="InterPro" id="IPR051681">
    <property type="entry name" value="Ser/Thr_Kinases-Pseudokinases"/>
</dbReference>
<dbReference type="PROSITE" id="PS50011">
    <property type="entry name" value="PROTEIN_KINASE_DOM"/>
    <property type="match status" value="1"/>
</dbReference>
<dbReference type="SUPFAM" id="SSF81901">
    <property type="entry name" value="HCP-like"/>
    <property type="match status" value="1"/>
</dbReference>
<dbReference type="Pfam" id="PF08238">
    <property type="entry name" value="Sel1"/>
    <property type="match status" value="3"/>
</dbReference>
<dbReference type="InterPro" id="IPR008266">
    <property type="entry name" value="Tyr_kinase_AS"/>
</dbReference>
<dbReference type="PROSITE" id="PS00109">
    <property type="entry name" value="PROTEIN_KINASE_TYR"/>
    <property type="match status" value="1"/>
</dbReference>
<accession>A0A9N9G722</accession>
<evidence type="ECO:0000313" key="6">
    <source>
        <dbReference type="Proteomes" id="UP000789572"/>
    </source>
</evidence>
<keyword evidence="3" id="KW-0175">Coiled coil</keyword>
<keyword evidence="1" id="KW-0547">Nucleotide-binding</keyword>
<evidence type="ECO:0000259" key="4">
    <source>
        <dbReference type="PROSITE" id="PS50011"/>
    </source>
</evidence>
<evidence type="ECO:0000313" key="5">
    <source>
        <dbReference type="EMBL" id="CAG8585330.1"/>
    </source>
</evidence>
<protein>
    <submittedName>
        <fullName evidence="5">3283_t:CDS:1</fullName>
    </submittedName>
</protein>
<dbReference type="Gene3D" id="1.20.930.20">
    <property type="entry name" value="Adaptor protein Cbl, N-terminal domain"/>
    <property type="match status" value="1"/>
</dbReference>
<dbReference type="InterPro" id="IPR000719">
    <property type="entry name" value="Prot_kinase_dom"/>
</dbReference>
<dbReference type="InterPro" id="IPR011990">
    <property type="entry name" value="TPR-like_helical_dom_sf"/>
</dbReference>
<evidence type="ECO:0000256" key="1">
    <source>
        <dbReference type="ARBA" id="ARBA00022741"/>
    </source>
</evidence>
<dbReference type="GO" id="GO:0097527">
    <property type="term" value="P:necroptotic signaling pathway"/>
    <property type="evidence" value="ECO:0007669"/>
    <property type="project" value="TreeGrafter"/>
</dbReference>
<dbReference type="Gene3D" id="1.10.510.10">
    <property type="entry name" value="Transferase(Phosphotransferase) domain 1"/>
    <property type="match status" value="1"/>
</dbReference>
<gene>
    <name evidence="5" type="ORF">POCULU_LOCUS6697</name>
</gene>
<evidence type="ECO:0000256" key="2">
    <source>
        <dbReference type="ARBA" id="ARBA00022840"/>
    </source>
</evidence>
<reference evidence="5" key="1">
    <citation type="submission" date="2021-06" db="EMBL/GenBank/DDBJ databases">
        <authorList>
            <person name="Kallberg Y."/>
            <person name="Tangrot J."/>
            <person name="Rosling A."/>
        </authorList>
    </citation>
    <scope>NUCLEOTIDE SEQUENCE</scope>
    <source>
        <strain evidence="5">IA702</strain>
    </source>
</reference>
<sequence>MTENVLSVCNTALKYVKVVQDIASVPILGQILLILETILTVVDNAEINKQICKLFKDRIIIAQNTLEKFEEEKLKHKLNPALENYKKVLKDIEKFVKKLTDKNGLRKYWAAINTNGAQELLTRFDQAVADFGLNTAADISKDVSIIADDIKQMQECITLGIITLDSKLDNTLEQIMGLQKVIKTGKVEQSVLESVWLDPVDIEQDPTSFDNSAKVSGSRKVIWKCQPAFQKRIDGFVNDIKRKEVEKDVAILTQLQACKNIITLYGVFKINQTLYLLMENAQYGSLHDYMQKNHSKMDWSLRYSIALGIVQGVCFMHKVGLLHHDLRAQNILLAEHFIPKITNFHYARSVTEVSRRIRNEDREKPRWAPPEKLSVQGFSFNQPADVYNVGYLLWEIASGKIPFADDNNIRSVMEKLMKGLRDPIPKDTPEKYAEVINKAWDQNPSSRPTITEIYVQLEAAYREFKNKAADIDKISGLVNQDGLLNLEDNTGLSIEDALKAHSSASYDVAYKIFQEIDIPKVHYYCGLCNLKAAAEHFRKAADGGNSDGQLRYGAALMKGDGLQRDVELGFDYLCKAAENGNSAAQFNVGEVYWSGRINEIGIDRDAGKRYLIMAAKAGHSHAKKLCNENDIDWE</sequence>
<dbReference type="PRINTS" id="PR00109">
    <property type="entry name" value="TYRKINASE"/>
</dbReference>
<dbReference type="InterPro" id="IPR059179">
    <property type="entry name" value="MLKL-like_MCAfunc"/>
</dbReference>
<dbReference type="EMBL" id="CAJVPJ010001296">
    <property type="protein sequence ID" value="CAG8585330.1"/>
    <property type="molecule type" value="Genomic_DNA"/>
</dbReference>
<dbReference type="GO" id="GO:0005524">
    <property type="term" value="F:ATP binding"/>
    <property type="evidence" value="ECO:0007669"/>
    <property type="project" value="UniProtKB-KW"/>
</dbReference>
<comment type="caution">
    <text evidence="5">The sequence shown here is derived from an EMBL/GenBank/DDBJ whole genome shotgun (WGS) entry which is preliminary data.</text>
</comment>
<dbReference type="PANTHER" id="PTHR44329:SF298">
    <property type="entry name" value="MIXED LINEAGE KINASE DOMAIN-LIKE PROTEIN"/>
    <property type="match status" value="1"/>
</dbReference>
<dbReference type="AlphaFoldDB" id="A0A9N9G722"/>
<keyword evidence="6" id="KW-1185">Reference proteome</keyword>
<dbReference type="OrthoDB" id="4062651at2759"/>
<feature type="coiled-coil region" evidence="3">
    <location>
        <begin position="52"/>
        <end position="102"/>
    </location>
</feature>
<dbReference type="CDD" id="cd21037">
    <property type="entry name" value="MLKL_NTD"/>
    <property type="match status" value="1"/>
</dbReference>
<organism evidence="5 6">
    <name type="scientific">Paraglomus occultum</name>
    <dbReference type="NCBI Taxonomy" id="144539"/>
    <lineage>
        <taxon>Eukaryota</taxon>
        <taxon>Fungi</taxon>
        <taxon>Fungi incertae sedis</taxon>
        <taxon>Mucoromycota</taxon>
        <taxon>Glomeromycotina</taxon>
        <taxon>Glomeromycetes</taxon>
        <taxon>Paraglomerales</taxon>
        <taxon>Paraglomeraceae</taxon>
        <taxon>Paraglomus</taxon>
    </lineage>
</organism>
<dbReference type="Proteomes" id="UP000789572">
    <property type="component" value="Unassembled WGS sequence"/>
</dbReference>